<gene>
    <name evidence="3" type="ORF">ACFYTH_07695</name>
</gene>
<accession>A0ABW6NDK5</accession>
<keyword evidence="4" id="KW-1185">Reference proteome</keyword>
<dbReference type="GO" id="GO:0016787">
    <property type="term" value="F:hydrolase activity"/>
    <property type="evidence" value="ECO:0007669"/>
    <property type="project" value="UniProtKB-KW"/>
</dbReference>
<dbReference type="InterPro" id="IPR000073">
    <property type="entry name" value="AB_hydrolase_1"/>
</dbReference>
<dbReference type="Gene3D" id="3.40.50.1820">
    <property type="entry name" value="alpha/beta hydrolase"/>
    <property type="match status" value="1"/>
</dbReference>
<feature type="chain" id="PRO_5045340807" evidence="1">
    <location>
        <begin position="19"/>
        <end position="329"/>
    </location>
</feature>
<sequence length="329" mass="34761">MIISAIMMCCFASGVSAAAPAGATCKSFPFPVPEGYLGATLCTPSGAHTVMVLMSGSNFNGSYWDFAYQPQTYNFRRAMNAAGYATLVVDRLGNGDSTRPPSMSLTANATAQHLHSIVQAARTGLPGTAPFAKVVTAGHSLTSGTAIMEATSYHDVDGILLTGYSHAVNVPETLSVIATYHPAVDEPRFAGHGIDSGYLASRPGTRMHDFFDPADVDPGVLAQDEETKEVFSLTEYPDGMLSTLPGMSNFIDAPVLVVVGSRDRMLCGPDYATCANTSTLQAEESPFFAPAAKLRTFVLPGSGHAVNLARNTVDYQRTVIDWANSTVGK</sequence>
<feature type="signal peptide" evidence="1">
    <location>
        <begin position="1"/>
        <end position="18"/>
    </location>
</feature>
<proteinExistence type="predicted"/>
<dbReference type="RefSeq" id="WP_387250094.1">
    <property type="nucleotide sequence ID" value="NZ_JBIALX010000003.1"/>
</dbReference>
<evidence type="ECO:0000256" key="1">
    <source>
        <dbReference type="SAM" id="SignalP"/>
    </source>
</evidence>
<evidence type="ECO:0000259" key="2">
    <source>
        <dbReference type="Pfam" id="PF12697"/>
    </source>
</evidence>
<dbReference type="EMBL" id="JBIALX010000003">
    <property type="protein sequence ID" value="MFF0453236.1"/>
    <property type="molecule type" value="Genomic_DNA"/>
</dbReference>
<dbReference type="SUPFAM" id="SSF53474">
    <property type="entry name" value="alpha/beta-Hydrolases"/>
    <property type="match status" value="1"/>
</dbReference>
<keyword evidence="3" id="KW-0378">Hydrolase</keyword>
<dbReference type="Proteomes" id="UP001601521">
    <property type="component" value="Unassembled WGS sequence"/>
</dbReference>
<dbReference type="Pfam" id="PF12697">
    <property type="entry name" value="Abhydrolase_6"/>
    <property type="match status" value="1"/>
</dbReference>
<protein>
    <submittedName>
        <fullName evidence="3">Alpha/beta hydrolase</fullName>
    </submittedName>
</protein>
<dbReference type="InterPro" id="IPR029058">
    <property type="entry name" value="AB_hydrolase_fold"/>
</dbReference>
<feature type="domain" description="AB hydrolase-1" evidence="2">
    <location>
        <begin position="52"/>
        <end position="308"/>
    </location>
</feature>
<name>A0ABW6NDK5_9NOCA</name>
<organism evidence="3 4">
    <name type="scientific">Nocardia africana</name>
    <dbReference type="NCBI Taxonomy" id="134964"/>
    <lineage>
        <taxon>Bacteria</taxon>
        <taxon>Bacillati</taxon>
        <taxon>Actinomycetota</taxon>
        <taxon>Actinomycetes</taxon>
        <taxon>Mycobacteriales</taxon>
        <taxon>Nocardiaceae</taxon>
        <taxon>Nocardia</taxon>
    </lineage>
</organism>
<evidence type="ECO:0000313" key="4">
    <source>
        <dbReference type="Proteomes" id="UP001601521"/>
    </source>
</evidence>
<evidence type="ECO:0000313" key="3">
    <source>
        <dbReference type="EMBL" id="MFF0453236.1"/>
    </source>
</evidence>
<keyword evidence="1" id="KW-0732">Signal</keyword>
<reference evidence="3 4" key="1">
    <citation type="submission" date="2024-10" db="EMBL/GenBank/DDBJ databases">
        <title>The Natural Products Discovery Center: Release of the First 8490 Sequenced Strains for Exploring Actinobacteria Biosynthetic Diversity.</title>
        <authorList>
            <person name="Kalkreuter E."/>
            <person name="Kautsar S.A."/>
            <person name="Yang D."/>
            <person name="Bader C.D."/>
            <person name="Teijaro C.N."/>
            <person name="Fluegel L."/>
            <person name="Davis C.M."/>
            <person name="Simpson J.R."/>
            <person name="Lauterbach L."/>
            <person name="Steele A.D."/>
            <person name="Gui C."/>
            <person name="Meng S."/>
            <person name="Li G."/>
            <person name="Viehrig K."/>
            <person name="Ye F."/>
            <person name="Su P."/>
            <person name="Kiefer A.F."/>
            <person name="Nichols A."/>
            <person name="Cepeda A.J."/>
            <person name="Yan W."/>
            <person name="Fan B."/>
            <person name="Jiang Y."/>
            <person name="Adhikari A."/>
            <person name="Zheng C.-J."/>
            <person name="Schuster L."/>
            <person name="Cowan T.M."/>
            <person name="Smanski M.J."/>
            <person name="Chevrette M.G."/>
            <person name="De Carvalho L.P.S."/>
            <person name="Shen B."/>
        </authorList>
    </citation>
    <scope>NUCLEOTIDE SEQUENCE [LARGE SCALE GENOMIC DNA]</scope>
    <source>
        <strain evidence="3 4">NPDC004550</strain>
    </source>
</reference>
<comment type="caution">
    <text evidence="3">The sequence shown here is derived from an EMBL/GenBank/DDBJ whole genome shotgun (WGS) entry which is preliminary data.</text>
</comment>